<dbReference type="Gene3D" id="1.10.10.60">
    <property type="entry name" value="Homeodomain-like"/>
    <property type="match status" value="1"/>
</dbReference>
<comment type="caution">
    <text evidence="3">The sequence shown here is derived from an EMBL/GenBank/DDBJ whole genome shotgun (WGS) entry which is preliminary data.</text>
</comment>
<organism evidence="3 4">
    <name type="scientific">Apiotrichum porosum</name>
    <dbReference type="NCBI Taxonomy" id="105984"/>
    <lineage>
        <taxon>Eukaryota</taxon>
        <taxon>Fungi</taxon>
        <taxon>Dikarya</taxon>
        <taxon>Basidiomycota</taxon>
        <taxon>Agaricomycotina</taxon>
        <taxon>Tremellomycetes</taxon>
        <taxon>Trichosporonales</taxon>
        <taxon>Trichosporonaceae</taxon>
        <taxon>Apiotrichum</taxon>
    </lineage>
</organism>
<gene>
    <name evidence="3" type="ORF">EHS24_005022</name>
</gene>
<dbReference type="AlphaFoldDB" id="A0A427Y6N3"/>
<dbReference type="InterPro" id="IPR001005">
    <property type="entry name" value="SANT/Myb"/>
</dbReference>
<name>A0A427Y6N3_9TREE</name>
<feature type="region of interest" description="Disordered" evidence="1">
    <location>
        <begin position="100"/>
        <end position="147"/>
    </location>
</feature>
<evidence type="ECO:0000313" key="4">
    <source>
        <dbReference type="Proteomes" id="UP000279236"/>
    </source>
</evidence>
<dbReference type="GeneID" id="39589565"/>
<reference evidence="3 4" key="1">
    <citation type="submission" date="2018-11" db="EMBL/GenBank/DDBJ databases">
        <title>Genome sequence of Apiotrichum porosum DSM 27194.</title>
        <authorList>
            <person name="Aliyu H."/>
            <person name="Gorte O."/>
            <person name="Ochsenreither K."/>
        </authorList>
    </citation>
    <scope>NUCLEOTIDE SEQUENCE [LARGE SCALE GENOMIC DNA]</scope>
    <source>
        <strain evidence="3 4">DSM 27194</strain>
    </source>
</reference>
<protein>
    <recommendedName>
        <fullName evidence="2">Myb-like domain-containing protein</fullName>
    </recommendedName>
</protein>
<feature type="domain" description="Myb-like" evidence="2">
    <location>
        <begin position="46"/>
        <end position="95"/>
    </location>
</feature>
<dbReference type="EMBL" id="RSCE01000002">
    <property type="protein sequence ID" value="RSH86750.1"/>
    <property type="molecule type" value="Genomic_DNA"/>
</dbReference>
<evidence type="ECO:0000313" key="3">
    <source>
        <dbReference type="EMBL" id="RSH86750.1"/>
    </source>
</evidence>
<proteinExistence type="predicted"/>
<evidence type="ECO:0000259" key="2">
    <source>
        <dbReference type="PROSITE" id="PS50090"/>
    </source>
</evidence>
<accession>A0A427Y6N3</accession>
<evidence type="ECO:0000256" key="1">
    <source>
        <dbReference type="SAM" id="MobiDB-lite"/>
    </source>
</evidence>
<dbReference type="PROSITE" id="PS50090">
    <property type="entry name" value="MYB_LIKE"/>
    <property type="match status" value="1"/>
</dbReference>
<dbReference type="RefSeq" id="XP_028479535.1">
    <property type="nucleotide sequence ID" value="XM_028620563.1"/>
</dbReference>
<keyword evidence="4" id="KW-1185">Reference proteome</keyword>
<feature type="compositionally biased region" description="Low complexity" evidence="1">
    <location>
        <begin position="103"/>
        <end position="124"/>
    </location>
</feature>
<sequence length="147" mass="15719">MPPTAKKRKATNDDSEDTAVRIAPRIPMILVSTLQNTNTGRKPTVRWTEAEERSLLDAINAHMAATGGIWSIVKNHPEIGQRSSAGVKYRWDAMCGRMFEPQTTTTPATTATASGSGSKASTNGKSKKTGAGVGKGNKTKIKFVDSE</sequence>
<dbReference type="Proteomes" id="UP000279236">
    <property type="component" value="Unassembled WGS sequence"/>
</dbReference>